<dbReference type="InterPro" id="IPR029068">
    <property type="entry name" value="Glyas_Bleomycin-R_OHBP_Dase"/>
</dbReference>
<dbReference type="SUPFAM" id="SSF54593">
    <property type="entry name" value="Glyoxalase/Bleomycin resistance protein/Dihydroxybiphenyl dioxygenase"/>
    <property type="match status" value="1"/>
</dbReference>
<evidence type="ECO:0000259" key="1">
    <source>
        <dbReference type="PROSITE" id="PS51819"/>
    </source>
</evidence>
<sequence length="117" mass="13481">MLNQVCVLTIKLKDLEDGIDFYTKQLDFKVAKRYNDQIIQLEHKGIPVILEKTDPEERSNGSTVVLGIQSNAIQEDYKKLKSRRVTILQEPKPCPPGYFFIIEDPNGNKIEIVEFTK</sequence>
<keyword evidence="2" id="KW-0223">Dioxygenase</keyword>
<reference evidence="2 3" key="1">
    <citation type="submission" date="2016-10" db="EMBL/GenBank/DDBJ databases">
        <authorList>
            <person name="de Groot N.N."/>
        </authorList>
    </citation>
    <scope>NUCLEOTIDE SEQUENCE [LARGE SCALE GENOMIC DNA]</scope>
    <source>
        <strain evidence="2 3">IBRC-M 10780</strain>
    </source>
</reference>
<dbReference type="PANTHER" id="PTHR36437">
    <property type="entry name" value="GLYOXALASE/BLEOMYCIN RESISTANCE PROTEIN/DIOXYGENASE"/>
    <property type="match status" value="1"/>
</dbReference>
<evidence type="ECO:0000313" key="2">
    <source>
        <dbReference type="EMBL" id="SES99036.1"/>
    </source>
</evidence>
<dbReference type="STRING" id="930131.SAMN05216389_10477"/>
<proteinExistence type="predicted"/>
<dbReference type="InterPro" id="IPR037523">
    <property type="entry name" value="VOC_core"/>
</dbReference>
<protein>
    <submittedName>
        <fullName evidence="2">Catechol 2,3-dioxygenase</fullName>
    </submittedName>
</protein>
<dbReference type="Proteomes" id="UP000198618">
    <property type="component" value="Unassembled WGS sequence"/>
</dbReference>
<dbReference type="PROSITE" id="PS51819">
    <property type="entry name" value="VOC"/>
    <property type="match status" value="1"/>
</dbReference>
<name>A0A1I0AXC7_9BACI</name>
<evidence type="ECO:0000313" key="3">
    <source>
        <dbReference type="Proteomes" id="UP000198618"/>
    </source>
</evidence>
<dbReference type="Gene3D" id="3.10.180.10">
    <property type="entry name" value="2,3-Dihydroxybiphenyl 1,2-Dioxygenase, domain 1"/>
    <property type="match status" value="1"/>
</dbReference>
<dbReference type="GO" id="GO:0051213">
    <property type="term" value="F:dioxygenase activity"/>
    <property type="evidence" value="ECO:0007669"/>
    <property type="project" value="UniProtKB-KW"/>
</dbReference>
<keyword evidence="2" id="KW-0560">Oxidoreductase</keyword>
<dbReference type="EMBL" id="FOHE01000004">
    <property type="protein sequence ID" value="SES99036.1"/>
    <property type="molecule type" value="Genomic_DNA"/>
</dbReference>
<keyword evidence="3" id="KW-1185">Reference proteome</keyword>
<dbReference type="RefSeq" id="WP_170840676.1">
    <property type="nucleotide sequence ID" value="NZ_FOHE01000004.1"/>
</dbReference>
<accession>A0A1I0AXC7</accession>
<dbReference type="Pfam" id="PF00903">
    <property type="entry name" value="Glyoxalase"/>
    <property type="match status" value="1"/>
</dbReference>
<feature type="domain" description="VOC" evidence="1">
    <location>
        <begin position="4"/>
        <end position="115"/>
    </location>
</feature>
<dbReference type="PANTHER" id="PTHR36437:SF2">
    <property type="entry name" value="GLYOXALASE_BLEOMYCIN RESISTANCE PROTEIN_DIOXYGENASE"/>
    <property type="match status" value="1"/>
</dbReference>
<dbReference type="AlphaFoldDB" id="A0A1I0AXC7"/>
<gene>
    <name evidence="2" type="ORF">SAMN05216389_10477</name>
</gene>
<dbReference type="InterPro" id="IPR004360">
    <property type="entry name" value="Glyas_Fos-R_dOase_dom"/>
</dbReference>
<organism evidence="2 3">
    <name type="scientific">Oceanobacillus limi</name>
    <dbReference type="NCBI Taxonomy" id="930131"/>
    <lineage>
        <taxon>Bacteria</taxon>
        <taxon>Bacillati</taxon>
        <taxon>Bacillota</taxon>
        <taxon>Bacilli</taxon>
        <taxon>Bacillales</taxon>
        <taxon>Bacillaceae</taxon>
        <taxon>Oceanobacillus</taxon>
    </lineage>
</organism>